<feature type="transmembrane region" description="Helical" evidence="1">
    <location>
        <begin position="192"/>
        <end position="212"/>
    </location>
</feature>
<feature type="transmembrane region" description="Helical" evidence="1">
    <location>
        <begin position="12"/>
        <end position="43"/>
    </location>
</feature>
<feature type="transmembrane region" description="Helical" evidence="1">
    <location>
        <begin position="250"/>
        <end position="273"/>
    </location>
</feature>
<dbReference type="OrthoDB" id="5427664at2759"/>
<dbReference type="PANTHER" id="PTHR37577:SF1">
    <property type="entry name" value="INTEGRAL MEMBRANE PROTEIN"/>
    <property type="match status" value="1"/>
</dbReference>
<feature type="transmembrane region" description="Helical" evidence="1">
    <location>
        <begin position="133"/>
        <end position="156"/>
    </location>
</feature>
<protein>
    <submittedName>
        <fullName evidence="2">Uncharacterized protein</fullName>
    </submittedName>
</protein>
<evidence type="ECO:0000313" key="2">
    <source>
        <dbReference type="EMBL" id="CAF9918118.1"/>
    </source>
</evidence>
<proteinExistence type="predicted"/>
<keyword evidence="1" id="KW-0472">Membrane</keyword>
<evidence type="ECO:0000313" key="3">
    <source>
        <dbReference type="Proteomes" id="UP000664521"/>
    </source>
</evidence>
<evidence type="ECO:0000256" key="1">
    <source>
        <dbReference type="SAM" id="Phobius"/>
    </source>
</evidence>
<dbReference type="AlphaFoldDB" id="A0A8H3F9T6"/>
<dbReference type="Proteomes" id="UP000664521">
    <property type="component" value="Unassembled WGS sequence"/>
</dbReference>
<dbReference type="InterPro" id="IPR053018">
    <property type="entry name" value="Elsinochrome_Biosynth-Asso"/>
</dbReference>
<name>A0A8H3F9T6_9LECA</name>
<keyword evidence="1" id="KW-1133">Transmembrane helix</keyword>
<keyword evidence="1" id="KW-0812">Transmembrane</keyword>
<dbReference type="EMBL" id="CAJPDS010000021">
    <property type="protein sequence ID" value="CAF9918118.1"/>
    <property type="molecule type" value="Genomic_DNA"/>
</dbReference>
<keyword evidence="3" id="KW-1185">Reference proteome</keyword>
<comment type="caution">
    <text evidence="2">The sequence shown here is derived from an EMBL/GenBank/DDBJ whole genome shotgun (WGS) entry which is preliminary data.</text>
</comment>
<sequence>MVCEDPGKANGGVAGIGIICAFTIQAGFSILLSLWTCVLAFFWEPSAESLKYINKMLALINNIQLMTGIALLIAGIISQNQSLDLYHQHVIYDTVSFTGVSFSATLLGVFIAIGSTTPPGDSQDKNLSFFASLLAALISTSFLMTIFVILYFVFVIRFGNALRQWDDKIAGRCYHFDYIASPNSSHPLVDELYLAFTALSSFTVLFVGLPFASPPHGKFWKWVTRQVRTALWSSAPYGVRPWGDSSIRAYIPKILFTFVFFAAMFLTFLQYPLHLYMIIQLRRANPHNAANGGSEDKWDFGQVAALVLILPVVKECIAGYITIED</sequence>
<reference evidence="2" key="1">
    <citation type="submission" date="2021-03" db="EMBL/GenBank/DDBJ databases">
        <authorList>
            <person name="Tagirdzhanova G."/>
        </authorList>
    </citation>
    <scope>NUCLEOTIDE SEQUENCE</scope>
</reference>
<accession>A0A8H3F9T6</accession>
<feature type="transmembrane region" description="Helical" evidence="1">
    <location>
        <begin position="90"/>
        <end position="113"/>
    </location>
</feature>
<gene>
    <name evidence="2" type="ORF">HETSPECPRED_003675</name>
</gene>
<feature type="transmembrane region" description="Helical" evidence="1">
    <location>
        <begin position="55"/>
        <end position="78"/>
    </location>
</feature>
<dbReference type="PANTHER" id="PTHR37577">
    <property type="entry name" value="INTEGRAL MEMBRANE PROTEIN"/>
    <property type="match status" value="1"/>
</dbReference>
<organism evidence="2 3">
    <name type="scientific">Heterodermia speciosa</name>
    <dbReference type="NCBI Taxonomy" id="116794"/>
    <lineage>
        <taxon>Eukaryota</taxon>
        <taxon>Fungi</taxon>
        <taxon>Dikarya</taxon>
        <taxon>Ascomycota</taxon>
        <taxon>Pezizomycotina</taxon>
        <taxon>Lecanoromycetes</taxon>
        <taxon>OSLEUM clade</taxon>
        <taxon>Lecanoromycetidae</taxon>
        <taxon>Caliciales</taxon>
        <taxon>Physciaceae</taxon>
        <taxon>Heterodermia</taxon>
    </lineage>
</organism>